<proteinExistence type="predicted"/>
<feature type="compositionally biased region" description="Basic and acidic residues" evidence="1">
    <location>
        <begin position="184"/>
        <end position="197"/>
    </location>
</feature>
<feature type="compositionally biased region" description="Polar residues" evidence="1">
    <location>
        <begin position="208"/>
        <end position="217"/>
    </location>
</feature>
<dbReference type="AlphaFoldDB" id="A0A386ZP78"/>
<reference evidence="2 3" key="1">
    <citation type="submission" date="2018-09" db="EMBL/GenBank/DDBJ databases">
        <title>Nocardia yunnanensis sp. nov., an actinomycete isolated from a soil sample.</title>
        <authorList>
            <person name="Zhang J."/>
        </authorList>
    </citation>
    <scope>NUCLEOTIDE SEQUENCE [LARGE SCALE GENOMIC DNA]</scope>
    <source>
        <strain evidence="2 3">CFHS0054</strain>
    </source>
</reference>
<dbReference type="OrthoDB" id="5291250at2"/>
<dbReference type="EMBL" id="CP032568">
    <property type="protein sequence ID" value="AYF78365.1"/>
    <property type="molecule type" value="Genomic_DNA"/>
</dbReference>
<dbReference type="KEGG" id="nyu:D7D52_36130"/>
<evidence type="ECO:0000313" key="2">
    <source>
        <dbReference type="EMBL" id="AYF78365.1"/>
    </source>
</evidence>
<name>A0A386ZP78_9NOCA</name>
<dbReference type="Proteomes" id="UP000267164">
    <property type="component" value="Chromosome"/>
</dbReference>
<keyword evidence="3" id="KW-1185">Reference proteome</keyword>
<gene>
    <name evidence="2" type="ORF">D7D52_36130</name>
</gene>
<evidence type="ECO:0000256" key="1">
    <source>
        <dbReference type="SAM" id="MobiDB-lite"/>
    </source>
</evidence>
<dbReference type="InterPro" id="IPR010148">
    <property type="entry name" value="CRISPR-assoc_prot_CT1975"/>
</dbReference>
<sequence length="473" mass="51060">MDRLGTHCSTRLGSRLLPAPHQIEKDALSVDHQYLSLHAITTFSAVLLNRDENNLPKELVYGQVTRTRVSSQSWRRAERMYMRKRANDGEGPLAGHAFGIRTREWAIATADALEELGWPSGRANDMARLALEHCGLTMGDPDTDPMKTKVAIFAPAGTGKKLAAVLHSPPVSLDDWFDQETDRLSKEAEKRAADRKAKKDKKRPTAGSADSEQTTPAVTPIPKKVRDALVAALAPADAIDIALYGRMLAEIAEAPNVDGAIQSMHAFTVDPAEVDDDFFTAVDDRKHDRKEAARTAFDAIDGWSGDDAGAAMTGYQSLTSGTFYRNAVLDRAQLRRNLERAGIPVEDVEELAEAAERAYTESFCFSVPTAKQNNTGAPGTLPKLVLAVSGSRPVNYASAFEQALTGNGQPVSIMAAKQLLRQHNFAAARLPGISAGRALTYDADIAAYVLGEDDSMGVAAVESAEGLLHGRLP</sequence>
<feature type="region of interest" description="Disordered" evidence="1">
    <location>
        <begin position="184"/>
        <end position="220"/>
    </location>
</feature>
<organism evidence="2 3">
    <name type="scientific">Nocardia yunnanensis</name>
    <dbReference type="NCBI Taxonomy" id="2382165"/>
    <lineage>
        <taxon>Bacteria</taxon>
        <taxon>Bacillati</taxon>
        <taxon>Actinomycetota</taxon>
        <taxon>Actinomycetes</taxon>
        <taxon>Mycobacteriales</taxon>
        <taxon>Nocardiaceae</taxon>
        <taxon>Nocardia</taxon>
    </lineage>
</organism>
<evidence type="ECO:0000313" key="3">
    <source>
        <dbReference type="Proteomes" id="UP000267164"/>
    </source>
</evidence>
<accession>A0A386ZP78</accession>
<dbReference type="Pfam" id="PF09344">
    <property type="entry name" value="Cas_CT1975"/>
    <property type="match status" value="1"/>
</dbReference>
<protein>
    <submittedName>
        <fullName evidence="2">CRISPR-associated protein</fullName>
    </submittedName>
</protein>